<dbReference type="InterPro" id="IPR012882">
    <property type="entry name" value="Fmp46"/>
</dbReference>
<organism evidence="7 8">
    <name type="scientific">Zygosaccharomyces mellis</name>
    <dbReference type="NCBI Taxonomy" id="42258"/>
    <lineage>
        <taxon>Eukaryota</taxon>
        <taxon>Fungi</taxon>
        <taxon>Dikarya</taxon>
        <taxon>Ascomycota</taxon>
        <taxon>Saccharomycotina</taxon>
        <taxon>Saccharomycetes</taxon>
        <taxon>Saccharomycetales</taxon>
        <taxon>Saccharomycetaceae</taxon>
        <taxon>Zygosaccharomyces</taxon>
    </lineage>
</organism>
<keyword evidence="4" id="KW-0809">Transit peptide</keyword>
<evidence type="ECO:0000313" key="7">
    <source>
        <dbReference type="EMBL" id="GCE97490.1"/>
    </source>
</evidence>
<accession>A0A4C2DZY3</accession>
<evidence type="ECO:0000256" key="3">
    <source>
        <dbReference type="ARBA" id="ARBA00009734"/>
    </source>
</evidence>
<sequence>MSLFRSLQHQPRVITLFTHSLQQNSSQRILESLRANTSGEFKLELVSKFPTLDQLRYMQSVNPTILLAQVPNVKSLLAKPSHDSIFHSELEKCVKGGQWNPSSSMWVDWEKQRMGNERYE</sequence>
<evidence type="ECO:0000256" key="5">
    <source>
        <dbReference type="ARBA" id="ARBA00023002"/>
    </source>
</evidence>
<dbReference type="InterPro" id="IPR036249">
    <property type="entry name" value="Thioredoxin-like_sf"/>
</dbReference>
<dbReference type="Pfam" id="PF07955">
    <property type="entry name" value="DUF1687"/>
    <property type="match status" value="1"/>
</dbReference>
<dbReference type="SUPFAM" id="SSF52833">
    <property type="entry name" value="Thioredoxin-like"/>
    <property type="match status" value="1"/>
</dbReference>
<keyword evidence="5" id="KW-0560">Oxidoreductase</keyword>
<evidence type="ECO:0000256" key="4">
    <source>
        <dbReference type="ARBA" id="ARBA00022946"/>
    </source>
</evidence>
<protein>
    <submittedName>
        <fullName evidence="7">Fmp46p</fullName>
    </submittedName>
</protein>
<proteinExistence type="inferred from homology"/>
<dbReference type="Proteomes" id="UP000301737">
    <property type="component" value="Unassembled WGS sequence"/>
</dbReference>
<dbReference type="PANTHER" id="PTHR28071:SF1">
    <property type="entry name" value="REDOX PROTEIN FMP46, MITOCHONDRIAL-RELATED"/>
    <property type="match status" value="1"/>
</dbReference>
<reference evidence="7 8" key="1">
    <citation type="submission" date="2019-01" db="EMBL/GenBank/DDBJ databases">
        <title>Draft Genome Sequencing of Zygosaccharomyces mellis Ca-7.</title>
        <authorList>
            <person name="Shiwa Y."/>
            <person name="Kanesaki Y."/>
            <person name="Ishige T."/>
            <person name="Mura K."/>
            <person name="Hori T."/>
            <person name="Tamura T."/>
        </authorList>
    </citation>
    <scope>NUCLEOTIDE SEQUENCE [LARGE SCALE GENOMIC DNA]</scope>
    <source>
        <strain evidence="7 8">Ca-7</strain>
    </source>
</reference>
<comment type="subcellular location">
    <subcellularLocation>
        <location evidence="2">Mitochondrion</location>
    </subcellularLocation>
</comment>
<dbReference type="AlphaFoldDB" id="A0A4C2DZY3"/>
<evidence type="ECO:0000313" key="8">
    <source>
        <dbReference type="Proteomes" id="UP000301737"/>
    </source>
</evidence>
<comment type="function">
    <text evidence="1">Putative mitochondrial redox protein which could be involved in the reduction of small toxic molecules.</text>
</comment>
<comment type="caution">
    <text evidence="7">The sequence shown here is derived from an EMBL/GenBank/DDBJ whole genome shotgun (WGS) entry which is preliminary data.</text>
</comment>
<dbReference type="GO" id="GO:0016491">
    <property type="term" value="F:oxidoreductase activity"/>
    <property type="evidence" value="ECO:0007669"/>
    <property type="project" value="UniProtKB-KW"/>
</dbReference>
<dbReference type="OrthoDB" id="4044803at2759"/>
<dbReference type="GO" id="GO:0005739">
    <property type="term" value="C:mitochondrion"/>
    <property type="evidence" value="ECO:0007669"/>
    <property type="project" value="UniProtKB-SubCell"/>
</dbReference>
<keyword evidence="8" id="KW-1185">Reference proteome</keyword>
<dbReference type="EMBL" id="BIMX01000002">
    <property type="protein sequence ID" value="GCE97490.1"/>
    <property type="molecule type" value="Genomic_DNA"/>
</dbReference>
<dbReference type="PANTHER" id="PTHR28071">
    <property type="entry name" value="REDOX PROTEIN FMP46, MITOCHONDRIAL-RELATED"/>
    <property type="match status" value="1"/>
</dbReference>
<name>A0A4C2DZY3_9SACH</name>
<evidence type="ECO:0000256" key="2">
    <source>
        <dbReference type="ARBA" id="ARBA00004173"/>
    </source>
</evidence>
<keyword evidence="6" id="KW-0496">Mitochondrion</keyword>
<gene>
    <name evidence="7" type="primary">FMP46</name>
    <name evidence="7" type="ORF">ZYGM_002362</name>
</gene>
<evidence type="ECO:0000256" key="6">
    <source>
        <dbReference type="ARBA" id="ARBA00023128"/>
    </source>
</evidence>
<evidence type="ECO:0000256" key="1">
    <source>
        <dbReference type="ARBA" id="ARBA00002963"/>
    </source>
</evidence>
<dbReference type="Gene3D" id="3.40.30.10">
    <property type="entry name" value="Glutaredoxin"/>
    <property type="match status" value="1"/>
</dbReference>
<comment type="similarity">
    <text evidence="3">Belongs to the FMP46 family.</text>
</comment>